<protein>
    <submittedName>
        <fullName evidence="1">Type 4a pilus biogenesis lipoprotein PilP</fullName>
    </submittedName>
</protein>
<dbReference type="Proteomes" id="UP001409585">
    <property type="component" value="Unassembled WGS sequence"/>
</dbReference>
<dbReference type="Pfam" id="PF04351">
    <property type="entry name" value="PilP"/>
    <property type="match status" value="1"/>
</dbReference>
<evidence type="ECO:0000313" key="2">
    <source>
        <dbReference type="Proteomes" id="UP001409585"/>
    </source>
</evidence>
<reference evidence="2" key="1">
    <citation type="journal article" date="2019" name="Int. J. Syst. Evol. Microbiol.">
        <title>The Global Catalogue of Microorganisms (GCM) 10K type strain sequencing project: providing services to taxonomists for standard genome sequencing and annotation.</title>
        <authorList>
            <consortium name="The Broad Institute Genomics Platform"/>
            <consortium name="The Broad Institute Genome Sequencing Center for Infectious Disease"/>
            <person name="Wu L."/>
            <person name="Ma J."/>
        </authorList>
    </citation>
    <scope>NUCLEOTIDE SEQUENCE [LARGE SCALE GENOMIC DNA]</scope>
    <source>
        <strain evidence="2">JCM 19134</strain>
    </source>
</reference>
<organism evidence="1 2">
    <name type="scientific">Halioxenophilus aromaticivorans</name>
    <dbReference type="NCBI Taxonomy" id="1306992"/>
    <lineage>
        <taxon>Bacteria</taxon>
        <taxon>Pseudomonadati</taxon>
        <taxon>Pseudomonadota</taxon>
        <taxon>Gammaproteobacteria</taxon>
        <taxon>Alteromonadales</taxon>
        <taxon>Alteromonadaceae</taxon>
        <taxon>Halioxenophilus</taxon>
    </lineage>
</organism>
<gene>
    <name evidence="1" type="primary">pilP</name>
    <name evidence="1" type="ORF">GCM10025791_13970</name>
</gene>
<name>A0AAV3U021_9ALTE</name>
<keyword evidence="1" id="KW-0449">Lipoprotein</keyword>
<dbReference type="RefSeq" id="WP_345419225.1">
    <property type="nucleotide sequence ID" value="NZ_AP031496.1"/>
</dbReference>
<dbReference type="PROSITE" id="PS51257">
    <property type="entry name" value="PROKAR_LIPOPROTEIN"/>
    <property type="match status" value="1"/>
</dbReference>
<keyword evidence="2" id="KW-1185">Reference proteome</keyword>
<dbReference type="EMBL" id="BAABLX010000009">
    <property type="protein sequence ID" value="GAA4937504.1"/>
    <property type="molecule type" value="Genomic_DNA"/>
</dbReference>
<dbReference type="InterPro" id="IPR007446">
    <property type="entry name" value="PilP"/>
</dbReference>
<proteinExistence type="predicted"/>
<evidence type="ECO:0000313" key="1">
    <source>
        <dbReference type="EMBL" id="GAA4937504.1"/>
    </source>
</evidence>
<dbReference type="AlphaFoldDB" id="A0AAV3U021"/>
<accession>A0AAV3U021</accession>
<dbReference type="Gene3D" id="2.30.30.830">
    <property type="match status" value="1"/>
</dbReference>
<sequence>MDITVLKQIVMAPTQVRLPVVVTLAALLVSGCGGDSNADLKQFIDETKRRPAGAIEPLPSFRPYEAFTYSASTERSPFEPPVKALDLYYGSGNSNIKPDLTRRKEYLEDFPLESLRMVGTLELNKTLWALIDDRQGGIHRVRNGNYLGRDHGKIVATTPGQLTVVEIVSDGLDGWVERPRTLELSVQE</sequence>
<comment type="caution">
    <text evidence="1">The sequence shown here is derived from an EMBL/GenBank/DDBJ whole genome shotgun (WGS) entry which is preliminary data.</text>
</comment>
<dbReference type="PIRSF" id="PIRSF016481">
    <property type="entry name" value="Pilus_assembly_PilP"/>
    <property type="match status" value="1"/>
</dbReference>